<dbReference type="InterPro" id="IPR050482">
    <property type="entry name" value="Sensor_HK_TwoCompSys"/>
</dbReference>
<evidence type="ECO:0000256" key="7">
    <source>
        <dbReference type="ARBA" id="ARBA00023012"/>
    </source>
</evidence>
<keyword evidence="7" id="KW-0902">Two-component regulatory system</keyword>
<dbReference type="InterPro" id="IPR036890">
    <property type="entry name" value="HATPase_C_sf"/>
</dbReference>
<keyword evidence="4 10" id="KW-0812">Transmembrane</keyword>
<evidence type="ECO:0000313" key="12">
    <source>
        <dbReference type="EMBL" id="MCJ7857721.1"/>
    </source>
</evidence>
<gene>
    <name evidence="12" type="ORF">MUN33_03185</name>
</gene>
<dbReference type="Gene3D" id="3.30.565.10">
    <property type="entry name" value="Histidine kinase-like ATPase, C-terminal domain"/>
    <property type="match status" value="1"/>
</dbReference>
<feature type="transmembrane region" description="Helical" evidence="10">
    <location>
        <begin position="86"/>
        <end position="102"/>
    </location>
</feature>
<evidence type="ECO:0000256" key="3">
    <source>
        <dbReference type="ARBA" id="ARBA00022679"/>
    </source>
</evidence>
<feature type="coiled-coil region" evidence="9">
    <location>
        <begin position="180"/>
        <end position="217"/>
    </location>
</feature>
<evidence type="ECO:0000256" key="2">
    <source>
        <dbReference type="ARBA" id="ARBA00022475"/>
    </source>
</evidence>
<reference evidence="12" key="1">
    <citation type="submission" date="2022-04" db="EMBL/GenBank/DDBJ databases">
        <title>Corynebacterium kalidii LD5P10.</title>
        <authorList>
            <person name="Sun J.Q."/>
        </authorList>
    </citation>
    <scope>NUCLEOTIDE SEQUENCE</scope>
    <source>
        <strain evidence="12">LD5P10</strain>
    </source>
</reference>
<proteinExistence type="predicted"/>
<dbReference type="GO" id="GO:0005886">
    <property type="term" value="C:plasma membrane"/>
    <property type="evidence" value="ECO:0007669"/>
    <property type="project" value="UniProtKB-SubCell"/>
</dbReference>
<dbReference type="Gene3D" id="1.20.5.1930">
    <property type="match status" value="1"/>
</dbReference>
<evidence type="ECO:0000256" key="4">
    <source>
        <dbReference type="ARBA" id="ARBA00022692"/>
    </source>
</evidence>
<feature type="transmembrane region" description="Helical" evidence="10">
    <location>
        <begin position="46"/>
        <end position="65"/>
    </location>
</feature>
<feature type="transmembrane region" description="Helical" evidence="10">
    <location>
        <begin position="159"/>
        <end position="180"/>
    </location>
</feature>
<evidence type="ECO:0000256" key="5">
    <source>
        <dbReference type="ARBA" id="ARBA00022777"/>
    </source>
</evidence>
<dbReference type="GO" id="GO:0046983">
    <property type="term" value="F:protein dimerization activity"/>
    <property type="evidence" value="ECO:0007669"/>
    <property type="project" value="InterPro"/>
</dbReference>
<dbReference type="SMART" id="SM00387">
    <property type="entry name" value="HATPase_c"/>
    <property type="match status" value="1"/>
</dbReference>
<dbReference type="RefSeq" id="WP_244803478.1">
    <property type="nucleotide sequence ID" value="NZ_JALIEA010000011.1"/>
</dbReference>
<organism evidence="12 13">
    <name type="scientific">Corynebacterium kalidii</name>
    <dbReference type="NCBI Taxonomy" id="2931982"/>
    <lineage>
        <taxon>Bacteria</taxon>
        <taxon>Bacillati</taxon>
        <taxon>Actinomycetota</taxon>
        <taxon>Actinomycetes</taxon>
        <taxon>Mycobacteriales</taxon>
        <taxon>Corynebacteriaceae</taxon>
        <taxon>Corynebacterium</taxon>
    </lineage>
</organism>
<dbReference type="Proteomes" id="UP001139207">
    <property type="component" value="Unassembled WGS sequence"/>
</dbReference>
<evidence type="ECO:0000256" key="1">
    <source>
        <dbReference type="ARBA" id="ARBA00004651"/>
    </source>
</evidence>
<dbReference type="InterPro" id="IPR011712">
    <property type="entry name" value="Sig_transdc_His_kin_sub3_dim/P"/>
</dbReference>
<feature type="domain" description="Histidine kinase/HSP90-like ATPase" evidence="11">
    <location>
        <begin position="331"/>
        <end position="425"/>
    </location>
</feature>
<dbReference type="InterPro" id="IPR017205">
    <property type="entry name" value="Sig_transdc_His_kinase_ChrS"/>
</dbReference>
<evidence type="ECO:0000256" key="10">
    <source>
        <dbReference type="SAM" id="Phobius"/>
    </source>
</evidence>
<accession>A0A9X1WFX2</accession>
<dbReference type="AlphaFoldDB" id="A0A9X1WFX2"/>
<dbReference type="PIRSF" id="PIRSF037434">
    <property type="entry name" value="STHK_ChrS"/>
    <property type="match status" value="1"/>
</dbReference>
<dbReference type="Pfam" id="PF02518">
    <property type="entry name" value="HATPase_c"/>
    <property type="match status" value="1"/>
</dbReference>
<name>A0A9X1WFX2_9CORY</name>
<evidence type="ECO:0000256" key="8">
    <source>
        <dbReference type="ARBA" id="ARBA00023136"/>
    </source>
</evidence>
<keyword evidence="9" id="KW-0175">Coiled coil</keyword>
<dbReference type="SUPFAM" id="SSF55874">
    <property type="entry name" value="ATPase domain of HSP90 chaperone/DNA topoisomerase II/histidine kinase"/>
    <property type="match status" value="1"/>
</dbReference>
<keyword evidence="5 12" id="KW-0418">Kinase</keyword>
<sequence>MNPHTSLPHILGTLRIALHVVFAALSGFALVRVVADGAGADQPGQVVRATAGAAVILLLAAVYLAGTVAEKRVADGRAPGRGRLRVSAPWWLGVLLVLWAVATALSHHAVWLLFPLTFLILAVLDMYRGLTFGAVHTGALVLAWMVGAFVPPLTGQGGGVAAVVGPGIGVVFAAGAYWTYRALAAEAERQRATADELRRTRDRLLATEKNAGRLEERERISRDIHDTLAQGFNAVVLLSRAASTAVGQGRTDDALGQLALIERTAGENLGDTRLLIRDLAAGRPDEPPEPVEAALRRIVDDVTATQRALGDGLTVDLAVQADVAGRTLPAPVRDAVVHVVKESLTNVVKHAGAREAVVRLDVEDGVLVLDVDDDGRGIDLDEVVRPAGDGYGLTGMRLRVAEAGGDFDVLTGDGTCVAVRFRLDDRDPREDPS</sequence>
<keyword evidence="3" id="KW-0808">Transferase</keyword>
<dbReference type="Pfam" id="PF07730">
    <property type="entry name" value="HisKA_3"/>
    <property type="match status" value="1"/>
</dbReference>
<comment type="subcellular location">
    <subcellularLocation>
        <location evidence="1">Cell membrane</location>
        <topology evidence="1">Multi-pass membrane protein</topology>
    </subcellularLocation>
</comment>
<evidence type="ECO:0000259" key="11">
    <source>
        <dbReference type="SMART" id="SM00387"/>
    </source>
</evidence>
<keyword evidence="2" id="KW-1003">Cell membrane</keyword>
<evidence type="ECO:0000256" key="9">
    <source>
        <dbReference type="SAM" id="Coils"/>
    </source>
</evidence>
<dbReference type="PANTHER" id="PTHR24421:SF37">
    <property type="entry name" value="SENSOR HISTIDINE KINASE NARS"/>
    <property type="match status" value="1"/>
</dbReference>
<keyword evidence="8 10" id="KW-0472">Membrane</keyword>
<dbReference type="EMBL" id="JALIEA010000011">
    <property type="protein sequence ID" value="MCJ7857721.1"/>
    <property type="molecule type" value="Genomic_DNA"/>
</dbReference>
<feature type="transmembrane region" description="Helical" evidence="10">
    <location>
        <begin position="134"/>
        <end position="153"/>
    </location>
</feature>
<evidence type="ECO:0000313" key="13">
    <source>
        <dbReference type="Proteomes" id="UP001139207"/>
    </source>
</evidence>
<comment type="caution">
    <text evidence="12">The sequence shown here is derived from an EMBL/GenBank/DDBJ whole genome shotgun (WGS) entry which is preliminary data.</text>
</comment>
<keyword evidence="6 10" id="KW-1133">Transmembrane helix</keyword>
<dbReference type="PANTHER" id="PTHR24421">
    <property type="entry name" value="NITRATE/NITRITE SENSOR PROTEIN NARX-RELATED"/>
    <property type="match status" value="1"/>
</dbReference>
<keyword evidence="13" id="KW-1185">Reference proteome</keyword>
<evidence type="ECO:0000256" key="6">
    <source>
        <dbReference type="ARBA" id="ARBA00022989"/>
    </source>
</evidence>
<feature type="transmembrane region" description="Helical" evidence="10">
    <location>
        <begin position="12"/>
        <end position="34"/>
    </location>
</feature>
<dbReference type="InterPro" id="IPR003594">
    <property type="entry name" value="HATPase_dom"/>
</dbReference>
<dbReference type="CDD" id="cd16917">
    <property type="entry name" value="HATPase_UhpB-NarQ-NarX-like"/>
    <property type="match status" value="1"/>
</dbReference>
<dbReference type="GO" id="GO:0000155">
    <property type="term" value="F:phosphorelay sensor kinase activity"/>
    <property type="evidence" value="ECO:0007669"/>
    <property type="project" value="InterPro"/>
</dbReference>
<protein>
    <submittedName>
        <fullName evidence="12">Sensor histidine kinase</fullName>
    </submittedName>
</protein>